<protein>
    <submittedName>
        <fullName evidence="1">Uncharacterized protein</fullName>
    </submittedName>
</protein>
<name>A0A059FU17_9PROT</name>
<dbReference type="eggNOG" id="COG0489">
    <property type="taxonomic scope" value="Bacteria"/>
</dbReference>
<dbReference type="PATRIC" id="fig|1280950.3.peg.378"/>
<accession>A0A059FU17</accession>
<dbReference type="Proteomes" id="UP000025171">
    <property type="component" value="Unassembled WGS sequence"/>
</dbReference>
<dbReference type="PANTHER" id="PTHR32309:SF13">
    <property type="entry name" value="FERRIC ENTEROBACTIN TRANSPORT PROTEIN FEPE"/>
    <property type="match status" value="1"/>
</dbReference>
<dbReference type="InterPro" id="IPR027417">
    <property type="entry name" value="P-loop_NTPase"/>
</dbReference>
<proteinExistence type="predicted"/>
<dbReference type="InterPro" id="IPR050445">
    <property type="entry name" value="Bact_polysacc_biosynth/exp"/>
</dbReference>
<organism evidence="1 2">
    <name type="scientific">Hyphomonas johnsonii MHS-2</name>
    <dbReference type="NCBI Taxonomy" id="1280950"/>
    <lineage>
        <taxon>Bacteria</taxon>
        <taxon>Pseudomonadati</taxon>
        <taxon>Pseudomonadota</taxon>
        <taxon>Alphaproteobacteria</taxon>
        <taxon>Hyphomonadales</taxon>
        <taxon>Hyphomonadaceae</taxon>
        <taxon>Hyphomonas</taxon>
    </lineage>
</organism>
<dbReference type="GO" id="GO:0004713">
    <property type="term" value="F:protein tyrosine kinase activity"/>
    <property type="evidence" value="ECO:0007669"/>
    <property type="project" value="TreeGrafter"/>
</dbReference>
<keyword evidence="2" id="KW-1185">Reference proteome</keyword>
<dbReference type="STRING" id="1280950.HJO_01840"/>
<gene>
    <name evidence="1" type="ORF">HJO_01840</name>
</gene>
<comment type="caution">
    <text evidence="1">The sequence shown here is derived from an EMBL/GenBank/DDBJ whole genome shotgun (WGS) entry which is preliminary data.</text>
</comment>
<dbReference type="GO" id="GO:0005886">
    <property type="term" value="C:plasma membrane"/>
    <property type="evidence" value="ECO:0007669"/>
    <property type="project" value="TreeGrafter"/>
</dbReference>
<dbReference type="SUPFAM" id="SSF52540">
    <property type="entry name" value="P-loop containing nucleoside triphosphate hydrolases"/>
    <property type="match status" value="1"/>
</dbReference>
<reference evidence="1 2" key="1">
    <citation type="journal article" date="2014" name="Antonie Van Leeuwenhoek">
        <title>Hyphomonas beringensis sp. nov. and Hyphomonas chukchiensis sp. nov., isolated from surface seawater of the Bering Sea and Chukchi Sea.</title>
        <authorList>
            <person name="Li C."/>
            <person name="Lai Q."/>
            <person name="Li G."/>
            <person name="Dong C."/>
            <person name="Wang J."/>
            <person name="Liao Y."/>
            <person name="Shao Z."/>
        </authorList>
    </citation>
    <scope>NUCLEOTIDE SEQUENCE [LARGE SCALE GENOMIC DNA]</scope>
    <source>
        <strain evidence="1 2">MHS-2</strain>
    </source>
</reference>
<evidence type="ECO:0000313" key="2">
    <source>
        <dbReference type="Proteomes" id="UP000025171"/>
    </source>
</evidence>
<sequence length="225" mass="24076">MTMRDLRADLDPLWQALSTRPGPRGAHSVMFVAARSGEGTTSMAASFALMAAGHAARSAWLVDTDLADNPAFTGFQQGAFAAAGVPGRAYDASLASPPAYHLIPSEREGLRTRRLAVHQVGETRLLVTRFRSDTLAPGQSAVFRPHPDWWQALRRTTDWIVLDAPAADRSTAGETLAGLVDAVIIVVSAGGAGPDEVNALRADITRRGGRVAGAVLNRMQTRRRR</sequence>
<evidence type="ECO:0000313" key="1">
    <source>
        <dbReference type="EMBL" id="KCZ94077.1"/>
    </source>
</evidence>
<dbReference type="PANTHER" id="PTHR32309">
    <property type="entry name" value="TYROSINE-PROTEIN KINASE"/>
    <property type="match status" value="1"/>
</dbReference>
<dbReference type="AlphaFoldDB" id="A0A059FU17"/>
<dbReference type="EMBL" id="ARYK01000001">
    <property type="protein sequence ID" value="KCZ94077.1"/>
    <property type="molecule type" value="Genomic_DNA"/>
</dbReference>
<dbReference type="Gene3D" id="3.40.50.300">
    <property type="entry name" value="P-loop containing nucleotide triphosphate hydrolases"/>
    <property type="match status" value="1"/>
</dbReference>